<dbReference type="SUPFAM" id="SSF82693">
    <property type="entry name" value="Multidrug efflux transporter AcrB pore domain, PN1, PN2, PC1 and PC2 subdomains"/>
    <property type="match status" value="2"/>
</dbReference>
<evidence type="ECO:0000313" key="10">
    <source>
        <dbReference type="Proteomes" id="UP000199550"/>
    </source>
</evidence>
<reference evidence="9 10" key="1">
    <citation type="submission" date="2016-10" db="EMBL/GenBank/DDBJ databases">
        <authorList>
            <person name="de Groot N.N."/>
        </authorList>
    </citation>
    <scope>NUCLEOTIDE SEQUENCE [LARGE SCALE GENOMIC DNA]</scope>
    <source>
        <strain evidence="9 10">DSM 16199</strain>
    </source>
</reference>
<dbReference type="EMBL" id="FOTF01000025">
    <property type="protein sequence ID" value="SFL52657.1"/>
    <property type="molecule type" value="Genomic_DNA"/>
</dbReference>
<feature type="transmembrane region" description="Helical" evidence="8">
    <location>
        <begin position="980"/>
        <end position="998"/>
    </location>
</feature>
<feature type="transmembrane region" description="Helical" evidence="8">
    <location>
        <begin position="439"/>
        <end position="459"/>
    </location>
</feature>
<evidence type="ECO:0000256" key="6">
    <source>
        <dbReference type="ARBA" id="ARBA00022989"/>
    </source>
</evidence>
<dbReference type="Pfam" id="PF00873">
    <property type="entry name" value="ACR_tran"/>
    <property type="match status" value="1"/>
</dbReference>
<dbReference type="Gene3D" id="1.20.1640.10">
    <property type="entry name" value="Multidrug efflux transporter AcrB transmembrane domain"/>
    <property type="match status" value="2"/>
</dbReference>
<dbReference type="RefSeq" id="WP_090191286.1">
    <property type="nucleotide sequence ID" value="NZ_FOTF01000025.1"/>
</dbReference>
<evidence type="ECO:0000256" key="2">
    <source>
        <dbReference type="ARBA" id="ARBA00010942"/>
    </source>
</evidence>
<evidence type="ECO:0000256" key="7">
    <source>
        <dbReference type="ARBA" id="ARBA00023136"/>
    </source>
</evidence>
<name>A0A1I4IF22_9RHOB</name>
<keyword evidence="3" id="KW-0813">Transport</keyword>
<keyword evidence="10" id="KW-1185">Reference proteome</keyword>
<dbReference type="PANTHER" id="PTHR32063">
    <property type="match status" value="1"/>
</dbReference>
<dbReference type="Gene3D" id="3.30.70.1320">
    <property type="entry name" value="Multidrug efflux transporter AcrB pore domain like"/>
    <property type="match status" value="1"/>
</dbReference>
<feature type="transmembrane region" description="Helical" evidence="8">
    <location>
        <begin position="917"/>
        <end position="941"/>
    </location>
</feature>
<comment type="similarity">
    <text evidence="2">Belongs to the resistance-nodulation-cell division (RND) (TC 2.A.6) family.</text>
</comment>
<organism evidence="9 10">
    <name type="scientific">Loktanella salsilacus</name>
    <dbReference type="NCBI Taxonomy" id="195913"/>
    <lineage>
        <taxon>Bacteria</taxon>
        <taxon>Pseudomonadati</taxon>
        <taxon>Pseudomonadota</taxon>
        <taxon>Alphaproteobacteria</taxon>
        <taxon>Rhodobacterales</taxon>
        <taxon>Roseobacteraceae</taxon>
        <taxon>Loktanella</taxon>
    </lineage>
</organism>
<keyword evidence="4" id="KW-1003">Cell membrane</keyword>
<dbReference type="GO" id="GO:0042910">
    <property type="term" value="F:xenobiotic transmembrane transporter activity"/>
    <property type="evidence" value="ECO:0007669"/>
    <property type="project" value="TreeGrafter"/>
</dbReference>
<dbReference type="Gene3D" id="3.30.70.1430">
    <property type="entry name" value="Multidrug efflux transporter AcrB pore domain"/>
    <property type="match status" value="2"/>
</dbReference>
<keyword evidence="7 8" id="KW-0472">Membrane</keyword>
<dbReference type="SUPFAM" id="SSF82866">
    <property type="entry name" value="Multidrug efflux transporter AcrB transmembrane domain"/>
    <property type="match status" value="2"/>
</dbReference>
<keyword evidence="5 8" id="KW-0812">Transmembrane</keyword>
<dbReference type="InterPro" id="IPR004763">
    <property type="entry name" value="CusA-like"/>
</dbReference>
<dbReference type="SUPFAM" id="SSF82714">
    <property type="entry name" value="Multidrug efflux transporter AcrB TolC docking domain, DN and DC subdomains"/>
    <property type="match status" value="2"/>
</dbReference>
<dbReference type="Proteomes" id="UP000199550">
    <property type="component" value="Unassembled WGS sequence"/>
</dbReference>
<protein>
    <submittedName>
        <fullName evidence="9">Cu(I)/Ag(I) efflux system membrane protein CusA/SilA</fullName>
    </submittedName>
</protein>
<feature type="transmembrane region" description="Helical" evidence="8">
    <location>
        <begin position="520"/>
        <end position="545"/>
    </location>
</feature>
<dbReference type="NCBIfam" id="TIGR00914">
    <property type="entry name" value="2A0601"/>
    <property type="match status" value="1"/>
</dbReference>
<dbReference type="InterPro" id="IPR027463">
    <property type="entry name" value="AcrB_DN_DC_subdom"/>
</dbReference>
<gene>
    <name evidence="9" type="ORF">SAMN04488004_12527</name>
</gene>
<dbReference type="OrthoDB" id="9798415at2"/>
<dbReference type="GO" id="GO:0008324">
    <property type="term" value="F:monoatomic cation transmembrane transporter activity"/>
    <property type="evidence" value="ECO:0007669"/>
    <property type="project" value="InterPro"/>
</dbReference>
<dbReference type="PRINTS" id="PR00702">
    <property type="entry name" value="ACRIFLAVINRP"/>
</dbReference>
<feature type="transmembrane region" description="Helical" evidence="8">
    <location>
        <begin position="390"/>
        <end position="411"/>
    </location>
</feature>
<dbReference type="STRING" id="195913.SAMN04488004_12527"/>
<dbReference type="Gene3D" id="3.30.70.1440">
    <property type="entry name" value="Multidrug efflux transporter AcrB pore domain"/>
    <property type="match status" value="1"/>
</dbReference>
<evidence type="ECO:0000256" key="5">
    <source>
        <dbReference type="ARBA" id="ARBA00022692"/>
    </source>
</evidence>
<evidence type="ECO:0000256" key="4">
    <source>
        <dbReference type="ARBA" id="ARBA00022475"/>
    </source>
</evidence>
<dbReference type="PANTHER" id="PTHR32063:SF19">
    <property type="entry name" value="CATION EFFLUX SYSTEM PROTEIN CUSA"/>
    <property type="match status" value="1"/>
</dbReference>
<dbReference type="GO" id="GO:0005886">
    <property type="term" value="C:plasma membrane"/>
    <property type="evidence" value="ECO:0007669"/>
    <property type="project" value="UniProtKB-SubCell"/>
</dbReference>
<evidence type="ECO:0000313" key="9">
    <source>
        <dbReference type="EMBL" id="SFL52657.1"/>
    </source>
</evidence>
<feature type="transmembrane region" description="Helical" evidence="8">
    <location>
        <begin position="365"/>
        <end position="384"/>
    </location>
</feature>
<dbReference type="InterPro" id="IPR001036">
    <property type="entry name" value="Acrflvin-R"/>
</dbReference>
<feature type="transmembrane region" description="Helical" evidence="8">
    <location>
        <begin position="865"/>
        <end position="884"/>
    </location>
</feature>
<dbReference type="Gene3D" id="3.30.2090.10">
    <property type="entry name" value="Multidrug efflux transporter AcrB TolC docking domain, DN and DC subdomains"/>
    <property type="match status" value="2"/>
</dbReference>
<evidence type="ECO:0000256" key="3">
    <source>
        <dbReference type="ARBA" id="ARBA00022448"/>
    </source>
</evidence>
<feature type="transmembrane region" description="Helical" evidence="8">
    <location>
        <begin position="479"/>
        <end position="499"/>
    </location>
</feature>
<comment type="subcellular location">
    <subcellularLocation>
        <location evidence="1">Cell membrane</location>
        <topology evidence="1">Multi-pass membrane protein</topology>
    </subcellularLocation>
</comment>
<feature type="transmembrane region" description="Helical" evidence="8">
    <location>
        <begin position="1010"/>
        <end position="1033"/>
    </location>
</feature>
<evidence type="ECO:0000256" key="1">
    <source>
        <dbReference type="ARBA" id="ARBA00004651"/>
    </source>
</evidence>
<evidence type="ECO:0000256" key="8">
    <source>
        <dbReference type="SAM" id="Phobius"/>
    </source>
</evidence>
<proteinExistence type="inferred from homology"/>
<sequence>MIPAIIRASIANRFLVLAVSVMIAIAGVWAVRETPVDAIPDLSDVQVIIKTPYAGQAPQVVEDQVTYPITTAMLAVPGATDVRGFSFFGDSYVYVVFEDGTDLYWARSRVLEYLSQITSNLPDGVSPELGPDATGVGWIYQYALIDRTGNHDLSELRTLQDWFLKYELQTVDGVSEVATIGGMVKQYQVVIDPNKLRAYDLTLAQVRGAIQGANRETGGSVIEMGEAEYMVRSTGYVDELSDLASAPLMVNARGAAVTLGDVADIRLGPELRRGVGEFGGIGDAVGGVVILRWGGNALSTIKAVEARIEELRPNLPEGVEIVTTYNRAGVIERAIENLSDKLTEEFIVVVLVCAAFLLHIRSSLVIVLSLPLGIFVAVIVMKLQGVNANIMSLGGIAIAIGAMVDAAIVMIEAMHRRIEKEPLTPQNRWRIVTECCEEVGPALFFSLAIIAVSFLPVFVLESQEGRLFKPLAFTKTYAMAAASILSITLVPVLMGYFVRGRILPEHKNPLNRFVIWIYRPFLDAAVAWPYATTLLAVVLVGSMAWPLQRIGTEFMPELNEGDFLYMPSLYPGVSIGKAREVLQQTDRLIATVPEVLTVHGKLGRADSATDPAPLTMIETTVQLKPEAEWREGMTMEGIRAELDRAVQIPGVTNVWIQPIKNRIDMLATGIKTPVGVKISGADLKVIETIGIAVEQAVAGIDGTASAYAERPVGGRFIEINVNRDEAARYMMSVRDVQDVVQTAIGGMQVSESVEGLERFPINLRYPQEWRNSPERLRDLPVVTPSGAHIPLGAIAEIAIVDGPGMIRSENARRTGFVFIDIAGRDLGGYVNEARDLVARTVDLPTGYSIAWSGQYEYIERMQDRLALVAPATLLIITLMLFMAFSRVTEVAIILAALPVALAGGVWLIWYLSFDISVAVLVGFIALAGVAVETAIVMLLYLNLAWEKRKKVAVAEQRDLTPVDVEQVVFEGALLRVRPKVMTVATIFAGLIPIMYGHGTGSEIMQRIAAPMVGGMATATLLTLLVIPAIFVIWKRFALPRVNAERLAGAHDAPVTGPHAVPGE</sequence>
<accession>A0A1I4IF22</accession>
<dbReference type="AlphaFoldDB" id="A0A1I4IF22"/>
<keyword evidence="6 8" id="KW-1133">Transmembrane helix</keyword>
<feature type="transmembrane region" description="Helical" evidence="8">
    <location>
        <begin position="891"/>
        <end position="911"/>
    </location>
</feature>